<evidence type="ECO:0000259" key="12">
    <source>
        <dbReference type="Pfam" id="PF08669"/>
    </source>
</evidence>
<dbReference type="GO" id="GO:0006546">
    <property type="term" value="P:glycine catabolic process"/>
    <property type="evidence" value="ECO:0007669"/>
    <property type="project" value="InterPro"/>
</dbReference>
<dbReference type="OrthoDB" id="10263536at2759"/>
<dbReference type="Gene3D" id="4.10.1250.10">
    <property type="entry name" value="Aminomethyltransferase fragment"/>
    <property type="match status" value="1"/>
</dbReference>
<evidence type="ECO:0000313" key="14">
    <source>
        <dbReference type="Proteomes" id="UP000660262"/>
    </source>
</evidence>
<dbReference type="GO" id="GO:0005739">
    <property type="term" value="C:mitochondrion"/>
    <property type="evidence" value="ECO:0007669"/>
    <property type="project" value="UniProtKB-SubCell"/>
</dbReference>
<dbReference type="PANTHER" id="PTHR43757:SF2">
    <property type="entry name" value="AMINOMETHYLTRANSFERASE, MITOCHONDRIAL"/>
    <property type="match status" value="1"/>
</dbReference>
<evidence type="ECO:0000256" key="7">
    <source>
        <dbReference type="ARBA" id="ARBA00023128"/>
    </source>
</evidence>
<evidence type="ECO:0000313" key="13">
    <source>
        <dbReference type="EMBL" id="GHP01457.1"/>
    </source>
</evidence>
<feature type="binding site" evidence="9">
    <location>
        <position position="238"/>
    </location>
    <ligand>
        <name>substrate</name>
    </ligand>
</feature>
<dbReference type="InterPro" id="IPR029043">
    <property type="entry name" value="GcvT/YgfZ_C"/>
</dbReference>
<keyword evidence="7 10" id="KW-0496">Mitochondrion</keyword>
<dbReference type="InterPro" id="IPR006222">
    <property type="entry name" value="GCVT_N"/>
</dbReference>
<evidence type="ECO:0000256" key="10">
    <source>
        <dbReference type="RuleBase" id="RU003981"/>
    </source>
</evidence>
<evidence type="ECO:0000256" key="4">
    <source>
        <dbReference type="ARBA" id="ARBA00022576"/>
    </source>
</evidence>
<accession>A0A830H8K2</accession>
<comment type="caution">
    <text evidence="13">The sequence shown here is derived from an EMBL/GenBank/DDBJ whole genome shotgun (WGS) entry which is preliminary data.</text>
</comment>
<dbReference type="InterPro" id="IPR013977">
    <property type="entry name" value="GcvT_C"/>
</dbReference>
<dbReference type="PIRSF" id="PIRSF006487">
    <property type="entry name" value="GcvT"/>
    <property type="match status" value="1"/>
</dbReference>
<evidence type="ECO:0000256" key="2">
    <source>
        <dbReference type="ARBA" id="ARBA00008609"/>
    </source>
</evidence>
<evidence type="ECO:0000256" key="9">
    <source>
        <dbReference type="PIRSR" id="PIRSR006487-1"/>
    </source>
</evidence>
<comment type="catalytic activity">
    <reaction evidence="8 10">
        <text>N(6)-[(R)-S(8)-aminomethyldihydrolipoyl]-L-lysyl-[protein] + (6S)-5,6,7,8-tetrahydrofolate = N(6)-[(R)-dihydrolipoyl]-L-lysyl-[protein] + (6R)-5,10-methylene-5,6,7,8-tetrahydrofolate + NH4(+)</text>
        <dbReference type="Rhea" id="RHEA:16945"/>
        <dbReference type="Rhea" id="RHEA-COMP:10475"/>
        <dbReference type="Rhea" id="RHEA-COMP:10492"/>
        <dbReference type="ChEBI" id="CHEBI:15636"/>
        <dbReference type="ChEBI" id="CHEBI:28938"/>
        <dbReference type="ChEBI" id="CHEBI:57453"/>
        <dbReference type="ChEBI" id="CHEBI:83100"/>
        <dbReference type="ChEBI" id="CHEBI:83143"/>
        <dbReference type="EC" id="2.1.2.10"/>
    </reaction>
</comment>
<dbReference type="NCBIfam" id="NF001567">
    <property type="entry name" value="PRK00389.1"/>
    <property type="match status" value="1"/>
</dbReference>
<comment type="function">
    <text evidence="10">The glycine cleavage system catalyzes the degradation of glycine.</text>
</comment>
<sequence length="413" mass="44351">MAMHAAARLLLSTTAQRASRAINPAAFEAVRPLASAAAEELKRTVLYDFHVSLGAKMVPFAGYSMPVQYKDSIIDSTKHCRSGTSIFDVAHMCGVKLHGKDAVKFIESVVVGDIASLKDGTGTLSVVTNDQGGIIDDTVIQKVNDEHIYLVLNAGCRDKDLAHLNKHLSAFDGDCTMHVYDERALLAVQGPKAHIAVQKLAPSVDLSKKYFSDFFEAEVGGYPCFVTRTGYTGEDGFEVSVPNEGAVPLCEKLLAVDEADVRMAGLGARDALRLEAGLCLYGNDLDESRTPIEAGLTWTIGKRRREKCDFVGGSVIKAQLEDNSAVKTRRVGILAGGAPPRNGAIVKNLEGKQVGVITSGAMSPVLGKNVSMGYVEKAFAKAGTELKVVVRNKESDAVVAKMPFVPTKYYRPE</sequence>
<evidence type="ECO:0000259" key="11">
    <source>
        <dbReference type="Pfam" id="PF01571"/>
    </source>
</evidence>
<dbReference type="InterPro" id="IPR028896">
    <property type="entry name" value="GcvT/YgfZ/DmdA"/>
</dbReference>
<evidence type="ECO:0000256" key="3">
    <source>
        <dbReference type="ARBA" id="ARBA00011690"/>
    </source>
</evidence>
<keyword evidence="5 10" id="KW-0808">Transferase</keyword>
<dbReference type="EC" id="2.1.2.10" evidence="10"/>
<dbReference type="Gene3D" id="3.30.70.1400">
    <property type="entry name" value="Aminomethyltransferase beta-barrel domains"/>
    <property type="match status" value="1"/>
</dbReference>
<dbReference type="SUPFAM" id="SSF103025">
    <property type="entry name" value="Folate-binding domain"/>
    <property type="match status" value="1"/>
</dbReference>
<dbReference type="InterPro" id="IPR006223">
    <property type="entry name" value="GcvT"/>
</dbReference>
<comment type="subcellular location">
    <subcellularLocation>
        <location evidence="1 10">Mitochondrion</location>
    </subcellularLocation>
</comment>
<keyword evidence="6 10" id="KW-0809">Transit peptide</keyword>
<proteinExistence type="inferred from homology"/>
<dbReference type="Pfam" id="PF01571">
    <property type="entry name" value="GCV_T"/>
    <property type="match status" value="1"/>
</dbReference>
<dbReference type="FunFam" id="3.30.70.1400:FF:000001">
    <property type="entry name" value="Aminomethyltransferase"/>
    <property type="match status" value="1"/>
</dbReference>
<dbReference type="Gene3D" id="2.40.30.110">
    <property type="entry name" value="Aminomethyltransferase beta-barrel domains"/>
    <property type="match status" value="1"/>
</dbReference>
<name>A0A830H8K2_9CHLO</name>
<evidence type="ECO:0000256" key="8">
    <source>
        <dbReference type="ARBA" id="ARBA00047665"/>
    </source>
</evidence>
<dbReference type="PANTHER" id="PTHR43757">
    <property type="entry name" value="AMINOMETHYLTRANSFERASE"/>
    <property type="match status" value="1"/>
</dbReference>
<feature type="domain" description="GCVT N-terminal" evidence="11">
    <location>
        <begin position="46"/>
        <end position="302"/>
    </location>
</feature>
<protein>
    <recommendedName>
        <fullName evidence="10">Aminomethyltransferase</fullName>
        <ecNumber evidence="10">2.1.2.10</ecNumber>
    </recommendedName>
    <alternativeName>
        <fullName evidence="10">Glycine cleavage system T protein</fullName>
    </alternativeName>
</protein>
<gene>
    <name evidence="13" type="ORF">PPROV_000021300</name>
</gene>
<dbReference type="GO" id="GO:0004047">
    <property type="term" value="F:aminomethyltransferase activity"/>
    <property type="evidence" value="ECO:0007669"/>
    <property type="project" value="UniProtKB-EC"/>
</dbReference>
<dbReference type="InterPro" id="IPR027266">
    <property type="entry name" value="TrmE/GcvT-like"/>
</dbReference>
<dbReference type="Pfam" id="PF08669">
    <property type="entry name" value="GCV_T_C"/>
    <property type="match status" value="1"/>
</dbReference>
<evidence type="ECO:0000256" key="1">
    <source>
        <dbReference type="ARBA" id="ARBA00004173"/>
    </source>
</evidence>
<evidence type="ECO:0000256" key="5">
    <source>
        <dbReference type="ARBA" id="ARBA00022679"/>
    </source>
</evidence>
<dbReference type="NCBIfam" id="TIGR00528">
    <property type="entry name" value="gcvT"/>
    <property type="match status" value="1"/>
</dbReference>
<reference evidence="13" key="1">
    <citation type="submission" date="2020-10" db="EMBL/GenBank/DDBJ databases">
        <title>Unveiling of a novel bifunctional photoreceptor, Dualchrome1, isolated from a cosmopolitan green alga.</title>
        <authorList>
            <person name="Suzuki S."/>
            <person name="Kawachi M."/>
        </authorList>
    </citation>
    <scope>NUCLEOTIDE SEQUENCE</scope>
    <source>
        <strain evidence="13">NIES 2893</strain>
    </source>
</reference>
<comment type="similarity">
    <text evidence="2 10">Belongs to the GcvT family.</text>
</comment>
<dbReference type="SUPFAM" id="SSF101790">
    <property type="entry name" value="Aminomethyltransferase beta-barrel domain"/>
    <property type="match status" value="1"/>
</dbReference>
<dbReference type="GO" id="GO:0008483">
    <property type="term" value="F:transaminase activity"/>
    <property type="evidence" value="ECO:0007669"/>
    <property type="project" value="UniProtKB-KW"/>
</dbReference>
<dbReference type="FunFam" id="4.10.1250.10:FF:000002">
    <property type="entry name" value="Aminomethyltransferase"/>
    <property type="match status" value="1"/>
</dbReference>
<dbReference type="AlphaFoldDB" id="A0A830H8K2"/>
<dbReference type="Gene3D" id="3.30.1360.120">
    <property type="entry name" value="Probable tRNA modification gtpase trme, domain 1"/>
    <property type="match status" value="1"/>
</dbReference>
<feature type="domain" description="Aminomethyltransferase C-terminal" evidence="12">
    <location>
        <begin position="330"/>
        <end position="405"/>
    </location>
</feature>
<dbReference type="EMBL" id="BNJQ01000001">
    <property type="protein sequence ID" value="GHP01457.1"/>
    <property type="molecule type" value="Genomic_DNA"/>
</dbReference>
<evidence type="ECO:0000256" key="6">
    <source>
        <dbReference type="ARBA" id="ARBA00022946"/>
    </source>
</evidence>
<dbReference type="GO" id="GO:0005960">
    <property type="term" value="C:glycine cleavage complex"/>
    <property type="evidence" value="ECO:0007669"/>
    <property type="project" value="InterPro"/>
</dbReference>
<keyword evidence="4 10" id="KW-0032">Aminotransferase</keyword>
<organism evidence="13 14">
    <name type="scientific">Pycnococcus provasolii</name>
    <dbReference type="NCBI Taxonomy" id="41880"/>
    <lineage>
        <taxon>Eukaryota</taxon>
        <taxon>Viridiplantae</taxon>
        <taxon>Chlorophyta</taxon>
        <taxon>Pseudoscourfieldiophyceae</taxon>
        <taxon>Pseudoscourfieldiales</taxon>
        <taxon>Pycnococcaceae</taxon>
        <taxon>Pycnococcus</taxon>
    </lineage>
</organism>
<keyword evidence="14" id="KW-1185">Reference proteome</keyword>
<dbReference type="Proteomes" id="UP000660262">
    <property type="component" value="Unassembled WGS sequence"/>
</dbReference>
<dbReference type="FunFam" id="2.40.30.110:FF:000002">
    <property type="entry name" value="Aminomethyltransferase"/>
    <property type="match status" value="1"/>
</dbReference>
<comment type="subunit">
    <text evidence="3 10">The glycine cleavage system is composed of four proteins: P, T, L and H.</text>
</comment>